<comment type="caution">
    <text evidence="4">The sequence shown here is derived from an EMBL/GenBank/DDBJ whole genome shotgun (WGS) entry which is preliminary data.</text>
</comment>
<evidence type="ECO:0000256" key="1">
    <source>
        <dbReference type="ARBA" id="ARBA00022603"/>
    </source>
</evidence>
<dbReference type="Gene3D" id="3.40.50.150">
    <property type="entry name" value="Vaccinia Virus protein VP39"/>
    <property type="match status" value="1"/>
</dbReference>
<keyword evidence="5" id="KW-1185">Reference proteome</keyword>
<keyword evidence="1 4" id="KW-0489">Methyltransferase</keyword>
<name>A0A9P4IAZ9_9PEZI</name>
<dbReference type="Proteomes" id="UP000799772">
    <property type="component" value="Unassembled WGS sequence"/>
</dbReference>
<dbReference type="GO" id="GO:0032259">
    <property type="term" value="P:methylation"/>
    <property type="evidence" value="ECO:0007669"/>
    <property type="project" value="UniProtKB-KW"/>
</dbReference>
<sequence length="225" mass="24461">MTSTASISAPLSAEAAFDSVGPAYEVAFEGLETQLASIKWIVEQLGQHKPAKVLDIGCGAGRPVCSELAAAGHDVLGIDISSNMLGAARKNVPQARFEQKDIRDFEAAPGSFDAITVYFSLIASVTQDEIRDFIKRIHGWLRAGGIFVLGTASVDGNNIEMRWMGRPVVCSGLSAEDTVSWMREVGFEVVHEDQSTFTPRAVEAGICEAEDVWEEPHLFVYARRQ</sequence>
<organism evidence="4 5">
    <name type="scientific">Rhizodiscina lignyota</name>
    <dbReference type="NCBI Taxonomy" id="1504668"/>
    <lineage>
        <taxon>Eukaryota</taxon>
        <taxon>Fungi</taxon>
        <taxon>Dikarya</taxon>
        <taxon>Ascomycota</taxon>
        <taxon>Pezizomycotina</taxon>
        <taxon>Dothideomycetes</taxon>
        <taxon>Pleosporomycetidae</taxon>
        <taxon>Aulographales</taxon>
        <taxon>Rhizodiscinaceae</taxon>
        <taxon>Rhizodiscina</taxon>
    </lineage>
</organism>
<dbReference type="GO" id="GO:0008168">
    <property type="term" value="F:methyltransferase activity"/>
    <property type="evidence" value="ECO:0007669"/>
    <property type="project" value="UniProtKB-KW"/>
</dbReference>
<evidence type="ECO:0000259" key="3">
    <source>
        <dbReference type="Pfam" id="PF13649"/>
    </source>
</evidence>
<protein>
    <submittedName>
        <fullName evidence="4">S-adenosyl-L-methionine-dependent methyltransferase</fullName>
    </submittedName>
</protein>
<dbReference type="SUPFAM" id="SSF53335">
    <property type="entry name" value="S-adenosyl-L-methionine-dependent methyltransferases"/>
    <property type="match status" value="1"/>
</dbReference>
<evidence type="ECO:0000313" key="4">
    <source>
        <dbReference type="EMBL" id="KAF2098556.1"/>
    </source>
</evidence>
<reference evidence="4" key="1">
    <citation type="journal article" date="2020" name="Stud. Mycol.">
        <title>101 Dothideomycetes genomes: a test case for predicting lifestyles and emergence of pathogens.</title>
        <authorList>
            <person name="Haridas S."/>
            <person name="Albert R."/>
            <person name="Binder M."/>
            <person name="Bloem J."/>
            <person name="Labutti K."/>
            <person name="Salamov A."/>
            <person name="Andreopoulos B."/>
            <person name="Baker S."/>
            <person name="Barry K."/>
            <person name="Bills G."/>
            <person name="Bluhm B."/>
            <person name="Cannon C."/>
            <person name="Castanera R."/>
            <person name="Culley D."/>
            <person name="Daum C."/>
            <person name="Ezra D."/>
            <person name="Gonzalez J."/>
            <person name="Henrissat B."/>
            <person name="Kuo A."/>
            <person name="Liang C."/>
            <person name="Lipzen A."/>
            <person name="Lutzoni F."/>
            <person name="Magnuson J."/>
            <person name="Mondo S."/>
            <person name="Nolan M."/>
            <person name="Ohm R."/>
            <person name="Pangilinan J."/>
            <person name="Park H.-J."/>
            <person name="Ramirez L."/>
            <person name="Alfaro M."/>
            <person name="Sun H."/>
            <person name="Tritt A."/>
            <person name="Yoshinaga Y."/>
            <person name="Zwiers L.-H."/>
            <person name="Turgeon B."/>
            <person name="Goodwin S."/>
            <person name="Spatafora J."/>
            <person name="Crous P."/>
            <person name="Grigoriev I."/>
        </authorList>
    </citation>
    <scope>NUCLEOTIDE SEQUENCE</scope>
    <source>
        <strain evidence="4">CBS 133067</strain>
    </source>
</reference>
<dbReference type="AlphaFoldDB" id="A0A9P4IAZ9"/>
<dbReference type="EMBL" id="ML978126">
    <property type="protein sequence ID" value="KAF2098556.1"/>
    <property type="molecule type" value="Genomic_DNA"/>
</dbReference>
<feature type="domain" description="Methyltransferase" evidence="3">
    <location>
        <begin position="53"/>
        <end position="145"/>
    </location>
</feature>
<dbReference type="InterPro" id="IPR029063">
    <property type="entry name" value="SAM-dependent_MTases_sf"/>
</dbReference>
<gene>
    <name evidence="4" type="ORF">NA57DRAFT_39027</name>
</gene>
<dbReference type="InterPro" id="IPR041698">
    <property type="entry name" value="Methyltransf_25"/>
</dbReference>
<evidence type="ECO:0000256" key="2">
    <source>
        <dbReference type="ARBA" id="ARBA00022679"/>
    </source>
</evidence>
<dbReference type="CDD" id="cd02440">
    <property type="entry name" value="AdoMet_MTases"/>
    <property type="match status" value="1"/>
</dbReference>
<evidence type="ECO:0000313" key="5">
    <source>
        <dbReference type="Proteomes" id="UP000799772"/>
    </source>
</evidence>
<accession>A0A9P4IAZ9</accession>
<keyword evidence="2" id="KW-0808">Transferase</keyword>
<dbReference type="PANTHER" id="PTHR43861">
    <property type="entry name" value="TRANS-ACONITATE 2-METHYLTRANSFERASE-RELATED"/>
    <property type="match status" value="1"/>
</dbReference>
<dbReference type="Pfam" id="PF13649">
    <property type="entry name" value="Methyltransf_25"/>
    <property type="match status" value="1"/>
</dbReference>
<dbReference type="PANTHER" id="PTHR43861:SF1">
    <property type="entry name" value="TRANS-ACONITATE 2-METHYLTRANSFERASE"/>
    <property type="match status" value="1"/>
</dbReference>
<proteinExistence type="predicted"/>
<dbReference type="OrthoDB" id="540004at2759"/>